<comment type="caution">
    <text evidence="1">The sequence shown here is derived from an EMBL/GenBank/DDBJ whole genome shotgun (WGS) entry which is preliminary data.</text>
</comment>
<proteinExistence type="predicted"/>
<reference evidence="1 2" key="1">
    <citation type="journal article" date="2013" name="Int. J. Syst. Evol. Microbiol.">
        <title>Marinoscillum luteum sp. nov., isolated from marine sediment.</title>
        <authorList>
            <person name="Cha I.T."/>
            <person name="Park S.J."/>
            <person name="Kim S.J."/>
            <person name="Kim J.G."/>
            <person name="Jung M.Y."/>
            <person name="Shin K.S."/>
            <person name="Kwon K.K."/>
            <person name="Yang S.H."/>
            <person name="Seo Y.S."/>
            <person name="Rhee S.K."/>
        </authorList>
    </citation>
    <scope>NUCLEOTIDE SEQUENCE [LARGE SCALE GENOMIC DNA]</scope>
    <source>
        <strain evidence="1 2">KCTC 23939</strain>
    </source>
</reference>
<keyword evidence="2" id="KW-1185">Reference proteome</keyword>
<name>A0ABW7NEL7_9BACT</name>
<evidence type="ECO:0008006" key="3">
    <source>
        <dbReference type="Google" id="ProtNLM"/>
    </source>
</evidence>
<gene>
    <name evidence="1" type="ORF">ACHKAR_21240</name>
</gene>
<evidence type="ECO:0000313" key="1">
    <source>
        <dbReference type="EMBL" id="MFH6985993.1"/>
    </source>
</evidence>
<protein>
    <recommendedName>
        <fullName evidence="3">STAS/SEC14 domain-containing protein</fullName>
    </recommendedName>
</protein>
<dbReference type="EMBL" id="JBIPKE010000020">
    <property type="protein sequence ID" value="MFH6985993.1"/>
    <property type="molecule type" value="Genomic_DNA"/>
</dbReference>
<evidence type="ECO:0000313" key="2">
    <source>
        <dbReference type="Proteomes" id="UP001610063"/>
    </source>
</evidence>
<sequence>MSSSITLKDTSGHTFFSCIPIHERGIIKCTWTGNLMEITPAKEAALSIVRQLEETGYTKVIDDNRLGSGPWPDFMDWLRTDWINALLKTNLKSYAHVVSTDTSAKQPAYEIFNQTIKNVDFVTFGSYDMALNWLEEN</sequence>
<organism evidence="1 2">
    <name type="scientific">Marinoscillum luteum</name>
    <dbReference type="NCBI Taxonomy" id="861051"/>
    <lineage>
        <taxon>Bacteria</taxon>
        <taxon>Pseudomonadati</taxon>
        <taxon>Bacteroidota</taxon>
        <taxon>Cytophagia</taxon>
        <taxon>Cytophagales</taxon>
        <taxon>Reichenbachiellaceae</taxon>
        <taxon>Marinoscillum</taxon>
    </lineage>
</organism>
<accession>A0ABW7NEL7</accession>
<dbReference type="Proteomes" id="UP001610063">
    <property type="component" value="Unassembled WGS sequence"/>
</dbReference>
<dbReference type="RefSeq" id="WP_395419467.1">
    <property type="nucleotide sequence ID" value="NZ_JBIPKE010000020.1"/>
</dbReference>